<protein>
    <submittedName>
        <fullName evidence="1">Uncharacterized protein</fullName>
    </submittedName>
</protein>
<reference evidence="1" key="1">
    <citation type="journal article" date="2016" name="Sci. Rep.">
        <title>Molecular characterization of firefly nuptial gifts: a multi-omics approach sheds light on postcopulatory sexual selection.</title>
        <authorList>
            <person name="Al-Wathiqui N."/>
            <person name="Fallon T.R."/>
            <person name="South A."/>
            <person name="Weng J.K."/>
            <person name="Lewis S.M."/>
        </authorList>
    </citation>
    <scope>NUCLEOTIDE SEQUENCE</scope>
</reference>
<accession>A0A1Y1N5L4</accession>
<dbReference type="AlphaFoldDB" id="A0A1Y1N5L4"/>
<organism evidence="1">
    <name type="scientific">Photinus pyralis</name>
    <name type="common">Common eastern firefly</name>
    <name type="synonym">Lampyris pyralis</name>
    <dbReference type="NCBI Taxonomy" id="7054"/>
    <lineage>
        <taxon>Eukaryota</taxon>
        <taxon>Metazoa</taxon>
        <taxon>Ecdysozoa</taxon>
        <taxon>Arthropoda</taxon>
        <taxon>Hexapoda</taxon>
        <taxon>Insecta</taxon>
        <taxon>Pterygota</taxon>
        <taxon>Neoptera</taxon>
        <taxon>Endopterygota</taxon>
        <taxon>Coleoptera</taxon>
        <taxon>Polyphaga</taxon>
        <taxon>Elateriformia</taxon>
        <taxon>Elateroidea</taxon>
        <taxon>Lampyridae</taxon>
        <taxon>Lampyrinae</taxon>
        <taxon>Photinus</taxon>
    </lineage>
</organism>
<evidence type="ECO:0000313" key="1">
    <source>
        <dbReference type="EMBL" id="JAV92748.1"/>
    </source>
</evidence>
<name>A0A1Y1N5L4_PHOPY</name>
<dbReference type="EMBL" id="GEZM01013106">
    <property type="protein sequence ID" value="JAV92748.1"/>
    <property type="molecule type" value="Transcribed_RNA"/>
</dbReference>
<proteinExistence type="predicted"/>
<sequence length="152" mass="17651">MSERYVRHIKSDKLADNATKIYLCNKTRGILIRNRFTKRSKAIISHPYFQSSNNSGWRQKAWRRLKNHSPSSSSSAQFNTGLKSSTSAGFPNCVLGVLLNNEAGLECRDRFDHFVFMQHSNWRMQSKMLHLRFGVKRKLHASEGTQNEHKRL</sequence>